<dbReference type="Proteomes" id="UP000624041">
    <property type="component" value="Unassembled WGS sequence"/>
</dbReference>
<organism evidence="1 2">
    <name type="scientific">Oceanobacillus indicireducens</name>
    <dbReference type="NCBI Taxonomy" id="1004261"/>
    <lineage>
        <taxon>Bacteria</taxon>
        <taxon>Bacillati</taxon>
        <taxon>Bacillota</taxon>
        <taxon>Bacilli</taxon>
        <taxon>Bacillales</taxon>
        <taxon>Bacillaceae</taxon>
        <taxon>Oceanobacillus</taxon>
    </lineage>
</organism>
<reference evidence="1" key="2">
    <citation type="submission" date="2020-09" db="EMBL/GenBank/DDBJ databases">
        <authorList>
            <person name="Sun Q."/>
            <person name="Ohkuma M."/>
        </authorList>
    </citation>
    <scope>NUCLEOTIDE SEQUENCE</scope>
    <source>
        <strain evidence="1">JCM 17251</strain>
    </source>
</reference>
<sequence length="94" mass="11108">MEVVLNELKLDAQNVKEEIREDKGKIRKFIAFDFKVHSDDYHDVTTELYKNDFLVRVPERNLEFQAVIHNYSTSVTDLYVQDAVGDFKLELIEK</sequence>
<evidence type="ECO:0000313" key="1">
    <source>
        <dbReference type="EMBL" id="GGN62335.1"/>
    </source>
</evidence>
<dbReference type="InterPro" id="IPR021596">
    <property type="entry name" value="DUF3219"/>
</dbReference>
<evidence type="ECO:0008006" key="3">
    <source>
        <dbReference type="Google" id="ProtNLM"/>
    </source>
</evidence>
<keyword evidence="2" id="KW-1185">Reference proteome</keyword>
<dbReference type="SUPFAM" id="SSF159173">
    <property type="entry name" value="YkvR-like"/>
    <property type="match status" value="1"/>
</dbReference>
<dbReference type="AlphaFoldDB" id="A0A918D2Y3"/>
<reference evidence="1" key="1">
    <citation type="journal article" date="2014" name="Int. J. Syst. Evol. Microbiol.">
        <title>Complete genome sequence of Corynebacterium casei LMG S-19264T (=DSM 44701T), isolated from a smear-ripened cheese.</title>
        <authorList>
            <consortium name="US DOE Joint Genome Institute (JGI-PGF)"/>
            <person name="Walter F."/>
            <person name="Albersmeier A."/>
            <person name="Kalinowski J."/>
            <person name="Ruckert C."/>
        </authorList>
    </citation>
    <scope>NUCLEOTIDE SEQUENCE</scope>
    <source>
        <strain evidence="1">JCM 17251</strain>
    </source>
</reference>
<name>A0A918D2Y3_9BACI</name>
<comment type="caution">
    <text evidence="1">The sequence shown here is derived from an EMBL/GenBank/DDBJ whole genome shotgun (WGS) entry which is preliminary data.</text>
</comment>
<evidence type="ECO:0000313" key="2">
    <source>
        <dbReference type="Proteomes" id="UP000624041"/>
    </source>
</evidence>
<protein>
    <recommendedName>
        <fullName evidence="3">DUF3219 domain-containing protein</fullName>
    </recommendedName>
</protein>
<gene>
    <name evidence="1" type="primary">ykvR</name>
    <name evidence="1" type="ORF">GCM10007971_28140</name>
</gene>
<proteinExistence type="predicted"/>
<dbReference type="RefSeq" id="WP_188858361.1">
    <property type="nucleotide sequence ID" value="NZ_BMOS01000023.1"/>
</dbReference>
<dbReference type="EMBL" id="BMOS01000023">
    <property type="protein sequence ID" value="GGN62335.1"/>
    <property type="molecule type" value="Genomic_DNA"/>
</dbReference>
<dbReference type="Pfam" id="PF11514">
    <property type="entry name" value="DUF3219"/>
    <property type="match status" value="1"/>
</dbReference>
<accession>A0A918D2Y3</accession>
<dbReference type="InterPro" id="IPR023105">
    <property type="entry name" value="YkvR-like_sf"/>
</dbReference>
<dbReference type="Gene3D" id="2.40.30.80">
    <property type="entry name" value="YkvR-like"/>
    <property type="match status" value="1"/>
</dbReference>